<accession>L9WKB4</accession>
<gene>
    <name evidence="2" type="ORF">C493_20130</name>
</gene>
<sequence>MAEREPTDRRKTTRRRVLGTGAGICAATLAGCRTWVTAIEVASGDPLWTIETEARIDSSPAIRGEYVYLADRTRLIAVDDDSGTVVWEATADIPGDFRGVVADESCYATVESGVCAFDADTGDCEWSYALMDDDEIHLWTAPTVSGGAVCVPADAAVHAIADAR</sequence>
<reference evidence="2 3" key="1">
    <citation type="journal article" date="2014" name="PLoS Genet.">
        <title>Phylogenetically driven sequencing of extremely halophilic archaea reveals strategies for static and dynamic osmo-response.</title>
        <authorList>
            <person name="Becker E.A."/>
            <person name="Seitzer P.M."/>
            <person name="Tritt A."/>
            <person name="Larsen D."/>
            <person name="Krusor M."/>
            <person name="Yao A.I."/>
            <person name="Wu D."/>
            <person name="Madern D."/>
            <person name="Eisen J.A."/>
            <person name="Darling A.E."/>
            <person name="Facciotti M.T."/>
        </authorList>
    </citation>
    <scope>NUCLEOTIDE SEQUENCE [LARGE SCALE GENOMIC DNA]</scope>
    <source>
        <strain evidence="2 3">JCM 12255</strain>
    </source>
</reference>
<dbReference type="Proteomes" id="UP000011602">
    <property type="component" value="Unassembled WGS sequence"/>
</dbReference>
<keyword evidence="2" id="KW-0449">Lipoprotein</keyword>
<dbReference type="OrthoDB" id="8638at2157"/>
<dbReference type="PROSITE" id="PS51257">
    <property type="entry name" value="PROKAR_LIPOPROTEIN"/>
    <property type="match status" value="1"/>
</dbReference>
<dbReference type="STRING" id="1227499.C493_20130"/>
<comment type="caution">
    <text evidence="2">The sequence shown here is derived from an EMBL/GenBank/DDBJ whole genome shotgun (WGS) entry which is preliminary data.</text>
</comment>
<dbReference type="EMBL" id="AOHZ01000094">
    <property type="protein sequence ID" value="ELY49641.1"/>
    <property type="molecule type" value="Genomic_DNA"/>
</dbReference>
<evidence type="ECO:0000313" key="2">
    <source>
        <dbReference type="EMBL" id="ELY49641.1"/>
    </source>
</evidence>
<protein>
    <submittedName>
        <fullName evidence="2">Cell surface protein/ lipoprotein</fullName>
    </submittedName>
</protein>
<dbReference type="InterPro" id="IPR011047">
    <property type="entry name" value="Quinoprotein_ADH-like_sf"/>
</dbReference>
<dbReference type="InterPro" id="IPR002372">
    <property type="entry name" value="PQQ_rpt_dom"/>
</dbReference>
<evidence type="ECO:0000313" key="3">
    <source>
        <dbReference type="Proteomes" id="UP000011602"/>
    </source>
</evidence>
<name>L9WKB4_9EURY</name>
<keyword evidence="3" id="KW-1185">Reference proteome</keyword>
<dbReference type="RefSeq" id="WP_007261280.1">
    <property type="nucleotide sequence ID" value="NZ_AOHZ01000094.1"/>
</dbReference>
<dbReference type="SUPFAM" id="SSF50998">
    <property type="entry name" value="Quinoprotein alcohol dehydrogenase-like"/>
    <property type="match status" value="1"/>
</dbReference>
<dbReference type="Pfam" id="PF13360">
    <property type="entry name" value="PQQ_2"/>
    <property type="match status" value="1"/>
</dbReference>
<organism evidence="2 3">
    <name type="scientific">Natronolimnohabitans innermongolicus JCM 12255</name>
    <dbReference type="NCBI Taxonomy" id="1227499"/>
    <lineage>
        <taxon>Archaea</taxon>
        <taxon>Methanobacteriati</taxon>
        <taxon>Methanobacteriota</taxon>
        <taxon>Stenosarchaea group</taxon>
        <taxon>Halobacteria</taxon>
        <taxon>Halobacteriales</taxon>
        <taxon>Natrialbaceae</taxon>
        <taxon>Natronolimnohabitans</taxon>
    </lineage>
</organism>
<feature type="domain" description="Pyrrolo-quinoline quinone repeat" evidence="1">
    <location>
        <begin position="35"/>
        <end position="151"/>
    </location>
</feature>
<dbReference type="Gene3D" id="2.40.10.480">
    <property type="match status" value="2"/>
</dbReference>
<evidence type="ECO:0000259" key="1">
    <source>
        <dbReference type="Pfam" id="PF13360"/>
    </source>
</evidence>
<dbReference type="AlphaFoldDB" id="L9WKB4"/>
<proteinExistence type="predicted"/>